<dbReference type="Gene3D" id="1.25.40.10">
    <property type="entry name" value="Tetratricopeptide repeat domain"/>
    <property type="match status" value="1"/>
</dbReference>
<dbReference type="RefSeq" id="XP_011494322.1">
    <property type="nucleotide sequence ID" value="XM_011496020.1"/>
</dbReference>
<dbReference type="GO" id="GO:0043161">
    <property type="term" value="P:proteasome-mediated ubiquitin-dependent protein catabolic process"/>
    <property type="evidence" value="ECO:0007669"/>
    <property type="project" value="TreeGrafter"/>
</dbReference>
<evidence type="ECO:0000256" key="7">
    <source>
        <dbReference type="ARBA" id="ARBA00044534"/>
    </source>
</evidence>
<feature type="compositionally biased region" description="Basic and acidic residues" evidence="10">
    <location>
        <begin position="167"/>
        <end position="184"/>
    </location>
</feature>
<sequence length="301" mass="35407">MSKMYSTANLTDKELKEQGNRLFSLHKYEDAANCYTKAIIKNPNQAPYFTNRALVYLKLKRWESSCQDCRRALDLDPCFIKGHFFLGLALQGLELFDEAIKHFQRAVDLAKEQKLNYGDDITSVLRQARKKRFQIKEEQRINQEIELQSYLNRLIVLDAEKSLSQLEEKQCQGEDENNEYRDEDSMSESKLASIRLEIEERRDTSISRLNELFAKVDDNRRKREVPDYLCGKISFEILQEPVITPSGITYERKDIEEHLQRVGHFDPVTRVRLTQDQLIPNLAMKEVVDVFLQENEWALDY</sequence>
<dbReference type="GO" id="GO:0000209">
    <property type="term" value="P:protein polyubiquitination"/>
    <property type="evidence" value="ECO:0007669"/>
    <property type="project" value="TreeGrafter"/>
</dbReference>
<dbReference type="GO" id="GO:0006515">
    <property type="term" value="P:protein quality control for misfolded or incompletely synthesized proteins"/>
    <property type="evidence" value="ECO:0007669"/>
    <property type="project" value="TreeGrafter"/>
</dbReference>
<evidence type="ECO:0000313" key="12">
    <source>
        <dbReference type="Proteomes" id="UP000695007"/>
    </source>
</evidence>
<feature type="domain" description="U-box" evidence="11">
    <location>
        <begin position="224"/>
        <end position="298"/>
    </location>
</feature>
<dbReference type="Pfam" id="PF13414">
    <property type="entry name" value="TPR_11"/>
    <property type="match status" value="1"/>
</dbReference>
<dbReference type="SUPFAM" id="SSF57850">
    <property type="entry name" value="RING/U-box"/>
    <property type="match status" value="1"/>
</dbReference>
<dbReference type="Gene3D" id="6.10.140.2020">
    <property type="match status" value="1"/>
</dbReference>
<dbReference type="InterPro" id="IPR041312">
    <property type="entry name" value="CHIP_TPR_N"/>
</dbReference>
<dbReference type="PANTHER" id="PTHR46803">
    <property type="entry name" value="E3 UBIQUITIN-PROTEIN LIGASE CHIP"/>
    <property type="match status" value="1"/>
</dbReference>
<dbReference type="InterPro" id="IPR045202">
    <property type="entry name" value="CHIP_RING-Ubox"/>
</dbReference>
<dbReference type="Proteomes" id="UP000695007">
    <property type="component" value="Unplaced"/>
</dbReference>
<gene>
    <name evidence="13" type="primary">LOC105359414</name>
</gene>
<dbReference type="GO" id="GO:0061630">
    <property type="term" value="F:ubiquitin protein ligase activity"/>
    <property type="evidence" value="ECO:0007669"/>
    <property type="project" value="UniProtKB-EC"/>
</dbReference>
<evidence type="ECO:0000256" key="9">
    <source>
        <dbReference type="PROSITE-ProRule" id="PRU00339"/>
    </source>
</evidence>
<evidence type="ECO:0000256" key="10">
    <source>
        <dbReference type="SAM" id="MobiDB-lite"/>
    </source>
</evidence>
<keyword evidence="12" id="KW-1185">Reference proteome</keyword>
<dbReference type="GeneID" id="105359414"/>
<dbReference type="InterPro" id="IPR011990">
    <property type="entry name" value="TPR-like_helical_dom_sf"/>
</dbReference>
<reference evidence="13" key="1">
    <citation type="submission" date="2025-08" db="UniProtKB">
        <authorList>
            <consortium name="RefSeq"/>
        </authorList>
    </citation>
    <scope>IDENTIFICATION</scope>
</reference>
<dbReference type="FunFam" id="3.30.40.10:FF:000124">
    <property type="entry name" value="STIP1 homology and U box-containing protein 1"/>
    <property type="match status" value="1"/>
</dbReference>
<feature type="repeat" description="TPR" evidence="9">
    <location>
        <begin position="12"/>
        <end position="45"/>
    </location>
</feature>
<evidence type="ECO:0000256" key="1">
    <source>
        <dbReference type="ARBA" id="ARBA00000900"/>
    </source>
</evidence>
<proteinExistence type="predicted"/>
<evidence type="ECO:0000259" key="11">
    <source>
        <dbReference type="PROSITE" id="PS51698"/>
    </source>
</evidence>
<dbReference type="SMART" id="SM00028">
    <property type="entry name" value="TPR"/>
    <property type="match status" value="3"/>
</dbReference>
<feature type="region of interest" description="Disordered" evidence="10">
    <location>
        <begin position="167"/>
        <end position="186"/>
    </location>
</feature>
<dbReference type="InterPro" id="IPR013083">
    <property type="entry name" value="Znf_RING/FYVE/PHD"/>
</dbReference>
<evidence type="ECO:0000256" key="8">
    <source>
        <dbReference type="ARBA" id="ARBA00044543"/>
    </source>
</evidence>
<evidence type="ECO:0000256" key="6">
    <source>
        <dbReference type="ARBA" id="ARBA00022803"/>
    </source>
</evidence>
<dbReference type="PROSITE" id="PS51698">
    <property type="entry name" value="U_BOX"/>
    <property type="match status" value="1"/>
</dbReference>
<organism evidence="12 13">
    <name type="scientific">Ceratosolen solmsi marchali</name>
    <dbReference type="NCBI Taxonomy" id="326594"/>
    <lineage>
        <taxon>Eukaryota</taxon>
        <taxon>Metazoa</taxon>
        <taxon>Ecdysozoa</taxon>
        <taxon>Arthropoda</taxon>
        <taxon>Hexapoda</taxon>
        <taxon>Insecta</taxon>
        <taxon>Pterygota</taxon>
        <taxon>Neoptera</taxon>
        <taxon>Endopterygota</taxon>
        <taxon>Hymenoptera</taxon>
        <taxon>Apocrita</taxon>
        <taxon>Proctotrupomorpha</taxon>
        <taxon>Chalcidoidea</taxon>
        <taxon>Agaonidae</taxon>
        <taxon>Agaoninae</taxon>
        <taxon>Ceratosolen</taxon>
    </lineage>
</organism>
<dbReference type="GO" id="GO:0051087">
    <property type="term" value="F:protein-folding chaperone binding"/>
    <property type="evidence" value="ECO:0007669"/>
    <property type="project" value="TreeGrafter"/>
</dbReference>
<dbReference type="PROSITE" id="PS50005">
    <property type="entry name" value="TPR"/>
    <property type="match status" value="2"/>
</dbReference>
<protein>
    <recommendedName>
        <fullName evidence="7">E3 ubiquitin-protein ligase CHIP</fullName>
        <ecNumber evidence="2">2.3.2.27</ecNumber>
    </recommendedName>
    <alternativeName>
        <fullName evidence="8">RING-type E3 ubiquitin transferase CHIP</fullName>
    </alternativeName>
</protein>
<dbReference type="PANTHER" id="PTHR46803:SF2">
    <property type="entry name" value="E3 UBIQUITIN-PROTEIN LIGASE CHIP"/>
    <property type="match status" value="1"/>
</dbReference>
<dbReference type="SUPFAM" id="SSF48452">
    <property type="entry name" value="TPR-like"/>
    <property type="match status" value="1"/>
</dbReference>
<accession>A0AAJ6VKC9</accession>
<dbReference type="GO" id="GO:0045862">
    <property type="term" value="P:positive regulation of proteolysis"/>
    <property type="evidence" value="ECO:0007669"/>
    <property type="project" value="TreeGrafter"/>
</dbReference>
<dbReference type="SMART" id="SM00504">
    <property type="entry name" value="Ubox"/>
    <property type="match status" value="1"/>
</dbReference>
<name>A0AAJ6VKC9_9HYME</name>
<dbReference type="Pfam" id="PF04564">
    <property type="entry name" value="U-box"/>
    <property type="match status" value="1"/>
</dbReference>
<keyword evidence="4" id="KW-0677">Repeat</keyword>
<dbReference type="KEGG" id="csol:105359414"/>
<evidence type="ECO:0000256" key="4">
    <source>
        <dbReference type="ARBA" id="ARBA00022737"/>
    </source>
</evidence>
<dbReference type="InterPro" id="IPR003613">
    <property type="entry name" value="Ubox_domain"/>
</dbReference>
<feature type="repeat" description="TPR" evidence="9">
    <location>
        <begin position="80"/>
        <end position="113"/>
    </location>
</feature>
<dbReference type="GO" id="GO:0071218">
    <property type="term" value="P:cellular response to misfolded protein"/>
    <property type="evidence" value="ECO:0007669"/>
    <property type="project" value="TreeGrafter"/>
</dbReference>
<comment type="catalytic activity">
    <reaction evidence="1">
        <text>S-ubiquitinyl-[E2 ubiquitin-conjugating enzyme]-L-cysteine + [acceptor protein]-L-lysine = [E2 ubiquitin-conjugating enzyme]-L-cysteine + N(6)-ubiquitinyl-[acceptor protein]-L-lysine.</text>
        <dbReference type="EC" id="2.3.2.27"/>
    </reaction>
</comment>
<keyword evidence="3" id="KW-0808">Transferase</keyword>
<dbReference type="CTD" id="10273"/>
<dbReference type="AlphaFoldDB" id="A0AAJ6VKC9"/>
<keyword evidence="6 9" id="KW-0802">TPR repeat</keyword>
<dbReference type="Gene3D" id="3.30.40.10">
    <property type="entry name" value="Zinc/RING finger domain, C3HC4 (zinc finger)"/>
    <property type="match status" value="1"/>
</dbReference>
<evidence type="ECO:0000256" key="5">
    <source>
        <dbReference type="ARBA" id="ARBA00022786"/>
    </source>
</evidence>
<evidence type="ECO:0000256" key="3">
    <source>
        <dbReference type="ARBA" id="ARBA00022679"/>
    </source>
</evidence>
<dbReference type="EC" id="2.3.2.27" evidence="2"/>
<dbReference type="InterPro" id="IPR019734">
    <property type="entry name" value="TPR_rpt"/>
</dbReference>
<dbReference type="CDD" id="cd16654">
    <property type="entry name" value="RING-Ubox_CHIP"/>
    <property type="match status" value="1"/>
</dbReference>
<dbReference type="Pfam" id="PF13181">
    <property type="entry name" value="TPR_8"/>
    <property type="match status" value="1"/>
</dbReference>
<keyword evidence="5" id="KW-0833">Ubl conjugation pathway</keyword>
<evidence type="ECO:0000313" key="13">
    <source>
        <dbReference type="RefSeq" id="XP_011494322.1"/>
    </source>
</evidence>
<dbReference type="GO" id="GO:0030018">
    <property type="term" value="C:Z disc"/>
    <property type="evidence" value="ECO:0007669"/>
    <property type="project" value="TreeGrafter"/>
</dbReference>
<dbReference type="Pfam" id="PF18391">
    <property type="entry name" value="CHIP_TPR_N"/>
    <property type="match status" value="1"/>
</dbReference>
<evidence type="ECO:0000256" key="2">
    <source>
        <dbReference type="ARBA" id="ARBA00012483"/>
    </source>
</evidence>